<evidence type="ECO:0000256" key="1">
    <source>
        <dbReference type="SAM" id="MobiDB-lite"/>
    </source>
</evidence>
<comment type="caution">
    <text evidence="2">The sequence shown here is derived from an EMBL/GenBank/DDBJ whole genome shotgun (WGS) entry which is preliminary data.</text>
</comment>
<dbReference type="EMBL" id="QXFM01000142">
    <property type="protein sequence ID" value="RIV80505.1"/>
    <property type="molecule type" value="Genomic_DNA"/>
</dbReference>
<dbReference type="Pfam" id="PF09954">
    <property type="entry name" value="DUF2188"/>
    <property type="match status" value="1"/>
</dbReference>
<dbReference type="OrthoDB" id="7871279at2"/>
<feature type="region of interest" description="Disordered" evidence="1">
    <location>
        <begin position="1"/>
        <end position="27"/>
    </location>
</feature>
<dbReference type="AlphaFoldDB" id="A0A3A1P3I0"/>
<feature type="compositionally biased region" description="Basic and acidic residues" evidence="1">
    <location>
        <begin position="56"/>
        <end position="80"/>
    </location>
</feature>
<evidence type="ECO:0000313" key="2">
    <source>
        <dbReference type="EMBL" id="RIV80505.1"/>
    </source>
</evidence>
<dbReference type="RefSeq" id="WP_119594815.1">
    <property type="nucleotide sequence ID" value="NZ_QXFM01000142.1"/>
</dbReference>
<name>A0A3A1P3I0_9SPHN</name>
<organism evidence="2 3">
    <name type="scientific">Aurantiacibacter xanthus</name>
    <dbReference type="NCBI Taxonomy" id="1784712"/>
    <lineage>
        <taxon>Bacteria</taxon>
        <taxon>Pseudomonadati</taxon>
        <taxon>Pseudomonadota</taxon>
        <taxon>Alphaproteobacteria</taxon>
        <taxon>Sphingomonadales</taxon>
        <taxon>Erythrobacteraceae</taxon>
        <taxon>Aurantiacibacter</taxon>
    </lineage>
</organism>
<dbReference type="Proteomes" id="UP000265366">
    <property type="component" value="Unassembled WGS sequence"/>
</dbReference>
<proteinExistence type="predicted"/>
<sequence length="80" mass="8705">MAKMPKYDLNKRDDGKWALEPEGGGRAKKLFDRKSDAIAGGVLGNALGPSGGSVRIRKENGQYQEERTFPRSKDPKSSPG</sequence>
<accession>A0A3A1P3I0</accession>
<feature type="region of interest" description="Disordered" evidence="1">
    <location>
        <begin position="43"/>
        <end position="80"/>
    </location>
</feature>
<protein>
    <submittedName>
        <fullName evidence="2">DUF2188 domain-containing protein</fullName>
    </submittedName>
</protein>
<keyword evidence="3" id="KW-1185">Reference proteome</keyword>
<reference evidence="2 3" key="1">
    <citation type="submission" date="2018-08" db="EMBL/GenBank/DDBJ databases">
        <title>Erythrobacter zhengii sp.nov., a bacterium isolated from deep-sea sediment.</title>
        <authorList>
            <person name="Fang C."/>
            <person name="Wu Y.-H."/>
            <person name="Sun C."/>
            <person name="Wang H."/>
            <person name="Cheng H."/>
            <person name="Meng F.-X."/>
            <person name="Wang C.-S."/>
            <person name="Xu X.-W."/>
        </authorList>
    </citation>
    <scope>NUCLEOTIDE SEQUENCE [LARGE SCALE GENOMIC DNA]</scope>
    <source>
        <strain evidence="2 3">CCTCC AB 2015396</strain>
    </source>
</reference>
<gene>
    <name evidence="2" type="ORF">D2V17_19415</name>
</gene>
<dbReference type="InterPro" id="IPR018691">
    <property type="entry name" value="DUF2188"/>
</dbReference>
<evidence type="ECO:0000313" key="3">
    <source>
        <dbReference type="Proteomes" id="UP000265366"/>
    </source>
</evidence>